<sequence length="46" mass="5469">MNTAQGLVPESHPRLVHLQVWGTLMIHDKEVTLEYVPSLDFWYCKW</sequence>
<proteinExistence type="predicted"/>
<name>A0A212C8V0_CEREH</name>
<dbReference type="AlphaFoldDB" id="A0A212C8V0"/>
<dbReference type="Proteomes" id="UP000242450">
    <property type="component" value="Chromosome 24"/>
</dbReference>
<evidence type="ECO:0000313" key="2">
    <source>
        <dbReference type="Proteomes" id="UP000242450"/>
    </source>
</evidence>
<gene>
    <name evidence="1" type="ORF">Celaphus_00010552</name>
</gene>
<evidence type="ECO:0000313" key="1">
    <source>
        <dbReference type="EMBL" id="OWK02427.1"/>
    </source>
</evidence>
<protein>
    <submittedName>
        <fullName evidence="1">Uncharacterized protein</fullName>
    </submittedName>
</protein>
<feature type="non-terminal residue" evidence="1">
    <location>
        <position position="46"/>
    </location>
</feature>
<accession>A0A212C8V0</accession>
<comment type="caution">
    <text evidence="1">The sequence shown here is derived from an EMBL/GenBank/DDBJ whole genome shotgun (WGS) entry which is preliminary data.</text>
</comment>
<organism evidence="1 2">
    <name type="scientific">Cervus elaphus hippelaphus</name>
    <name type="common">European red deer</name>
    <dbReference type="NCBI Taxonomy" id="46360"/>
    <lineage>
        <taxon>Eukaryota</taxon>
        <taxon>Metazoa</taxon>
        <taxon>Chordata</taxon>
        <taxon>Craniata</taxon>
        <taxon>Vertebrata</taxon>
        <taxon>Euteleostomi</taxon>
        <taxon>Mammalia</taxon>
        <taxon>Eutheria</taxon>
        <taxon>Laurasiatheria</taxon>
        <taxon>Artiodactyla</taxon>
        <taxon>Ruminantia</taxon>
        <taxon>Pecora</taxon>
        <taxon>Cervidae</taxon>
        <taxon>Cervinae</taxon>
        <taxon>Cervus</taxon>
    </lineage>
</organism>
<dbReference type="EMBL" id="MKHE01000024">
    <property type="protein sequence ID" value="OWK02427.1"/>
    <property type="molecule type" value="Genomic_DNA"/>
</dbReference>
<reference evidence="1 2" key="1">
    <citation type="journal article" date="2018" name="Mol. Genet. Genomics">
        <title>The red deer Cervus elaphus genome CerEla1.0: sequencing, annotating, genes, and chromosomes.</title>
        <authorList>
            <person name="Bana N.A."/>
            <person name="Nyiri A."/>
            <person name="Nagy J."/>
            <person name="Frank K."/>
            <person name="Nagy T."/>
            <person name="Steger V."/>
            <person name="Schiller M."/>
            <person name="Lakatos P."/>
            <person name="Sugar L."/>
            <person name="Horn P."/>
            <person name="Barta E."/>
            <person name="Orosz L."/>
        </authorList>
    </citation>
    <scope>NUCLEOTIDE SEQUENCE [LARGE SCALE GENOMIC DNA]</scope>
    <source>
        <strain evidence="1">Hungarian</strain>
    </source>
</reference>
<keyword evidence="2" id="KW-1185">Reference proteome</keyword>